<evidence type="ECO:0000256" key="4">
    <source>
        <dbReference type="SAM" id="Coils"/>
    </source>
</evidence>
<dbReference type="EC" id="2.7.7.65" evidence="2"/>
<dbReference type="InterPro" id="IPR003018">
    <property type="entry name" value="GAF"/>
</dbReference>
<dbReference type="SMART" id="SM00267">
    <property type="entry name" value="GGDEF"/>
    <property type="match status" value="1"/>
</dbReference>
<dbReference type="RefSeq" id="WP_241967648.1">
    <property type="nucleotide sequence ID" value="NZ_PIPY01000005.1"/>
</dbReference>
<dbReference type="GO" id="GO:0005886">
    <property type="term" value="C:plasma membrane"/>
    <property type="evidence" value="ECO:0007669"/>
    <property type="project" value="TreeGrafter"/>
</dbReference>
<dbReference type="FunFam" id="3.30.70.270:FF:000001">
    <property type="entry name" value="Diguanylate cyclase domain protein"/>
    <property type="match status" value="1"/>
</dbReference>
<evidence type="ECO:0000256" key="3">
    <source>
        <dbReference type="ARBA" id="ARBA00034247"/>
    </source>
</evidence>
<name>A0A432YM78_9GAMM</name>
<dbReference type="InterPro" id="IPR000160">
    <property type="entry name" value="GGDEF_dom"/>
</dbReference>
<dbReference type="InterPro" id="IPR043128">
    <property type="entry name" value="Rev_trsase/Diguanyl_cyclase"/>
</dbReference>
<sequence>MTSNPNPQSVTDTTARFAYLISQISTSLINASPDEAAEHIEKALAVLGHDDDKDRCYVFLFSDDYAQMSNTHEWVRSGITAHKEDLQQVPADAMPWFFAHMQEAGRVLVDDVHTLPPEAGGFQTELLREKIQSMMAVGMFLEGRLIGFVGCDLVQRQRNWSDDDVRRMQLIADMIANTVARHRAEEKLQQVQVELRAANERLAQLANEDGLTGLSNRRGLDTAMDSELRRMQRNRQLLTVMMVDIDHFKELNDRHGHMIGDAALRGVAQELCHVLQRSGEVLGRFGGDEFLAICPQLTQQEAEQRAVTLMERVKNVNTATPLTVSIGIYTFIPEPTTTPDEVLRAVDKAVYQAKHDGRNRFFALAASSPTTKR</sequence>
<comment type="cofactor">
    <cofactor evidence="1">
        <name>Mg(2+)</name>
        <dbReference type="ChEBI" id="CHEBI:18420"/>
    </cofactor>
</comment>
<dbReference type="GO" id="GO:0052621">
    <property type="term" value="F:diguanylate cyclase activity"/>
    <property type="evidence" value="ECO:0007669"/>
    <property type="project" value="UniProtKB-EC"/>
</dbReference>
<dbReference type="SUPFAM" id="SSF55073">
    <property type="entry name" value="Nucleotide cyclase"/>
    <property type="match status" value="1"/>
</dbReference>
<dbReference type="InterPro" id="IPR029016">
    <property type="entry name" value="GAF-like_dom_sf"/>
</dbReference>
<evidence type="ECO:0000259" key="5">
    <source>
        <dbReference type="PROSITE" id="PS50887"/>
    </source>
</evidence>
<organism evidence="6 7">
    <name type="scientific">Pseudidiomarina insulisalsae</name>
    <dbReference type="NCBI Taxonomy" id="575789"/>
    <lineage>
        <taxon>Bacteria</taxon>
        <taxon>Pseudomonadati</taxon>
        <taxon>Pseudomonadota</taxon>
        <taxon>Gammaproteobacteria</taxon>
        <taxon>Alteromonadales</taxon>
        <taxon>Idiomarinaceae</taxon>
        <taxon>Pseudidiomarina</taxon>
    </lineage>
</organism>
<dbReference type="Gene3D" id="3.30.70.270">
    <property type="match status" value="1"/>
</dbReference>
<dbReference type="GO" id="GO:1902201">
    <property type="term" value="P:negative regulation of bacterial-type flagellum-dependent cell motility"/>
    <property type="evidence" value="ECO:0007669"/>
    <property type="project" value="TreeGrafter"/>
</dbReference>
<dbReference type="Pfam" id="PF01590">
    <property type="entry name" value="GAF"/>
    <property type="match status" value="1"/>
</dbReference>
<evidence type="ECO:0000313" key="7">
    <source>
        <dbReference type="Proteomes" id="UP000288259"/>
    </source>
</evidence>
<dbReference type="PANTHER" id="PTHR45138">
    <property type="entry name" value="REGULATORY COMPONENTS OF SENSORY TRANSDUCTION SYSTEM"/>
    <property type="match status" value="1"/>
</dbReference>
<dbReference type="SMART" id="SM00065">
    <property type="entry name" value="GAF"/>
    <property type="match status" value="1"/>
</dbReference>
<dbReference type="Pfam" id="PF00990">
    <property type="entry name" value="GGDEF"/>
    <property type="match status" value="1"/>
</dbReference>
<evidence type="ECO:0000256" key="2">
    <source>
        <dbReference type="ARBA" id="ARBA00012528"/>
    </source>
</evidence>
<reference evidence="7" key="1">
    <citation type="journal article" date="2018" name="Front. Microbiol.">
        <title>Genome-Based Analysis Reveals the Taxonomy and Diversity of the Family Idiomarinaceae.</title>
        <authorList>
            <person name="Liu Y."/>
            <person name="Lai Q."/>
            <person name="Shao Z."/>
        </authorList>
    </citation>
    <scope>NUCLEOTIDE SEQUENCE [LARGE SCALE GENOMIC DNA]</scope>
    <source>
        <strain evidence="7">CVS-6</strain>
    </source>
</reference>
<accession>A0A432YM78</accession>
<dbReference type="EMBL" id="PIPY01000005">
    <property type="protein sequence ID" value="RUO61945.1"/>
    <property type="molecule type" value="Genomic_DNA"/>
</dbReference>
<dbReference type="InterPro" id="IPR050469">
    <property type="entry name" value="Diguanylate_Cyclase"/>
</dbReference>
<keyword evidence="4" id="KW-0175">Coiled coil</keyword>
<dbReference type="AlphaFoldDB" id="A0A432YM78"/>
<dbReference type="GO" id="GO:0043709">
    <property type="term" value="P:cell adhesion involved in single-species biofilm formation"/>
    <property type="evidence" value="ECO:0007669"/>
    <property type="project" value="TreeGrafter"/>
</dbReference>
<comment type="caution">
    <text evidence="6">The sequence shown here is derived from an EMBL/GenBank/DDBJ whole genome shotgun (WGS) entry which is preliminary data.</text>
</comment>
<dbReference type="PANTHER" id="PTHR45138:SF9">
    <property type="entry name" value="DIGUANYLATE CYCLASE DGCM-RELATED"/>
    <property type="match status" value="1"/>
</dbReference>
<dbReference type="NCBIfam" id="TIGR00254">
    <property type="entry name" value="GGDEF"/>
    <property type="match status" value="1"/>
</dbReference>
<comment type="catalytic activity">
    <reaction evidence="3">
        <text>2 GTP = 3',3'-c-di-GMP + 2 diphosphate</text>
        <dbReference type="Rhea" id="RHEA:24898"/>
        <dbReference type="ChEBI" id="CHEBI:33019"/>
        <dbReference type="ChEBI" id="CHEBI:37565"/>
        <dbReference type="ChEBI" id="CHEBI:58805"/>
        <dbReference type="EC" id="2.7.7.65"/>
    </reaction>
</comment>
<evidence type="ECO:0000256" key="1">
    <source>
        <dbReference type="ARBA" id="ARBA00001946"/>
    </source>
</evidence>
<dbReference type="InterPro" id="IPR029787">
    <property type="entry name" value="Nucleotide_cyclase"/>
</dbReference>
<keyword evidence="7" id="KW-1185">Reference proteome</keyword>
<evidence type="ECO:0000313" key="6">
    <source>
        <dbReference type="EMBL" id="RUO61945.1"/>
    </source>
</evidence>
<feature type="domain" description="GGDEF" evidence="5">
    <location>
        <begin position="236"/>
        <end position="366"/>
    </location>
</feature>
<dbReference type="Gene3D" id="3.30.450.40">
    <property type="match status" value="1"/>
</dbReference>
<dbReference type="SUPFAM" id="SSF55781">
    <property type="entry name" value="GAF domain-like"/>
    <property type="match status" value="1"/>
</dbReference>
<dbReference type="Proteomes" id="UP000288259">
    <property type="component" value="Unassembled WGS sequence"/>
</dbReference>
<proteinExistence type="predicted"/>
<protein>
    <recommendedName>
        <fullName evidence="2">diguanylate cyclase</fullName>
        <ecNumber evidence="2">2.7.7.65</ecNumber>
    </recommendedName>
</protein>
<dbReference type="CDD" id="cd01949">
    <property type="entry name" value="GGDEF"/>
    <property type="match status" value="1"/>
</dbReference>
<dbReference type="PROSITE" id="PS50887">
    <property type="entry name" value="GGDEF"/>
    <property type="match status" value="1"/>
</dbReference>
<gene>
    <name evidence="6" type="ORF">CWI71_06230</name>
</gene>
<feature type="coiled-coil region" evidence="4">
    <location>
        <begin position="181"/>
        <end position="208"/>
    </location>
</feature>